<dbReference type="InterPro" id="IPR027417">
    <property type="entry name" value="P-loop_NTPase"/>
</dbReference>
<name>A0A2R5F9K8_9PROT</name>
<dbReference type="AlphaFoldDB" id="A0A2R5F9K8"/>
<dbReference type="EMBL" id="BDOQ01000008">
    <property type="protein sequence ID" value="GBG14499.1"/>
    <property type="molecule type" value="Genomic_DNA"/>
</dbReference>
<feature type="domain" description="AAA" evidence="1">
    <location>
        <begin position="115"/>
        <end position="287"/>
    </location>
</feature>
<gene>
    <name evidence="2" type="primary">parA</name>
    <name evidence="2" type="ORF">NMK_2098</name>
</gene>
<evidence type="ECO:0000313" key="2">
    <source>
        <dbReference type="EMBL" id="GBG14499.1"/>
    </source>
</evidence>
<dbReference type="SUPFAM" id="SSF52540">
    <property type="entry name" value="P-loop containing nucleoside triphosphate hydrolases"/>
    <property type="match status" value="1"/>
</dbReference>
<organism evidence="2 3">
    <name type="scientific">Novimethylophilus kurashikiensis</name>
    <dbReference type="NCBI Taxonomy" id="1825523"/>
    <lineage>
        <taxon>Bacteria</taxon>
        <taxon>Pseudomonadati</taxon>
        <taxon>Pseudomonadota</taxon>
        <taxon>Betaproteobacteria</taxon>
        <taxon>Nitrosomonadales</taxon>
        <taxon>Methylophilaceae</taxon>
        <taxon>Novimethylophilus</taxon>
    </lineage>
</organism>
<accession>A0A2R5F9K8</accession>
<keyword evidence="3" id="KW-1185">Reference proteome</keyword>
<dbReference type="PANTHER" id="PTHR13696:SF52">
    <property type="entry name" value="PARA FAMILY PROTEIN CT_582"/>
    <property type="match status" value="1"/>
</dbReference>
<comment type="caution">
    <text evidence="2">The sequence shown here is derived from an EMBL/GenBank/DDBJ whole genome shotgun (WGS) entry which is preliminary data.</text>
</comment>
<reference evidence="2 3" key="1">
    <citation type="journal article" date="2018" name="Environ. Microbiol.">
        <title>Isolation and genomic characterization of Novimethylophilus kurashikiensis gen. nov. sp. nov., a new lanthanide-dependent methylotrophic species of Methylophilaceae.</title>
        <authorList>
            <person name="Lv H."/>
            <person name="Sahin N."/>
            <person name="Tani A."/>
        </authorList>
    </citation>
    <scope>NUCLEOTIDE SEQUENCE [LARGE SCALE GENOMIC DNA]</scope>
    <source>
        <strain evidence="2 3">La2-4</strain>
    </source>
</reference>
<dbReference type="InterPro" id="IPR050678">
    <property type="entry name" value="DNA_Partitioning_ATPase"/>
</dbReference>
<dbReference type="PANTHER" id="PTHR13696">
    <property type="entry name" value="P-LOOP CONTAINING NUCLEOSIDE TRIPHOSPHATE HYDROLASE"/>
    <property type="match status" value="1"/>
</dbReference>
<dbReference type="InterPro" id="IPR025669">
    <property type="entry name" value="AAA_dom"/>
</dbReference>
<sequence>MTDQEAILTDIPIVQPVDLDEIMELGDRASALIDFLRSRLLIPDRTKSPPMISSDKVADMCQLTKGQMAYRLKNGAPGGQFHGRGGRREFTVAEAQQWARAERTRKLRPDGAKAAVIGITFFKGGVSKTTSTMVLAQGLSLLGHRVLNIDLDPQGSLSTLHGLAPDADIAYEDTLAPLFDGDQDDVRYCIRNTYWPDLDLIQASSTLFSAEFSLPSRQMKDSSFEFWNVLNKGLEVVKDDYDVILIDTPPSLSYMTFNAFYAADGLLVPMTTNMLDIASSAQFWQIFGTYAGKIAEDRFDGSGRLVRKGVVKDYDFINILLSRVDNKESTTEQVKEWISKVYGEKVLRCEIPETTVTKSKVNQFMTVFDITKYEGDSRTYKRARDAYEELALSLEDSIRKVWARQLGAGA</sequence>
<protein>
    <submittedName>
        <fullName evidence="2">Chromosome partitioning protein</fullName>
    </submittedName>
</protein>
<dbReference type="Gene3D" id="3.40.50.300">
    <property type="entry name" value="P-loop containing nucleotide triphosphate hydrolases"/>
    <property type="match status" value="1"/>
</dbReference>
<evidence type="ECO:0000259" key="1">
    <source>
        <dbReference type="Pfam" id="PF13614"/>
    </source>
</evidence>
<dbReference type="OrthoDB" id="8950613at2"/>
<dbReference type="Proteomes" id="UP000245081">
    <property type="component" value="Unassembled WGS sequence"/>
</dbReference>
<dbReference type="RefSeq" id="WP_109015691.1">
    <property type="nucleotide sequence ID" value="NZ_BDOQ01000008.1"/>
</dbReference>
<dbReference type="CDD" id="cd02042">
    <property type="entry name" value="ParAB_family"/>
    <property type="match status" value="1"/>
</dbReference>
<evidence type="ECO:0000313" key="3">
    <source>
        <dbReference type="Proteomes" id="UP000245081"/>
    </source>
</evidence>
<dbReference type="Pfam" id="PF13614">
    <property type="entry name" value="AAA_31"/>
    <property type="match status" value="1"/>
</dbReference>
<proteinExistence type="predicted"/>